<comment type="caution">
    <text evidence="1">The sequence shown here is derived from an EMBL/GenBank/DDBJ whole genome shotgun (WGS) entry which is preliminary data.</text>
</comment>
<dbReference type="RefSeq" id="WP_222975550.1">
    <property type="nucleotide sequence ID" value="NZ_JAINVZ010000004.1"/>
</dbReference>
<evidence type="ECO:0000313" key="1">
    <source>
        <dbReference type="EMBL" id="MBY8884795.1"/>
    </source>
</evidence>
<evidence type="ECO:0000313" key="2">
    <source>
        <dbReference type="Proteomes" id="UP001198565"/>
    </source>
</evidence>
<reference evidence="1 2" key="1">
    <citation type="submission" date="2021-08" db="EMBL/GenBank/DDBJ databases">
        <title>Streptomyces sp. PTM05 isolated from lichen.</title>
        <authorList>
            <person name="Somphong A."/>
            <person name="Phongsopitanun W."/>
            <person name="Tanasupawat S."/>
        </authorList>
    </citation>
    <scope>NUCLEOTIDE SEQUENCE [LARGE SCALE GENOMIC DNA]</scope>
    <source>
        <strain evidence="1 2">Ptm05</strain>
    </source>
</reference>
<protein>
    <submittedName>
        <fullName evidence="1">Uncharacterized protein</fullName>
    </submittedName>
</protein>
<keyword evidence="2" id="KW-1185">Reference proteome</keyword>
<dbReference type="Proteomes" id="UP001198565">
    <property type="component" value="Unassembled WGS sequence"/>
</dbReference>
<sequence length="168" mass="18349">MQYQTIRPRPSPEDEHEYWLCELTGQHPGRRCAEAAYSAFCRERLPLYSQFASAATGSALAGQHLARAVLEGLAAQWLVALRSASPAAFAWALLTQAITPYRTDSVRTLYRGLRAGEADALLLRHRLGCSVAAGGRVMGMSPDAFELLRRQALANIASVRHMPVADAI</sequence>
<name>A0ABS7QNN6_9ACTN</name>
<dbReference type="EMBL" id="JAINVZ010000004">
    <property type="protein sequence ID" value="MBY8884795.1"/>
    <property type="molecule type" value="Genomic_DNA"/>
</dbReference>
<gene>
    <name evidence="1" type="ORF">K7472_08040</name>
</gene>
<organism evidence="1 2">
    <name type="scientific">Streptantibioticus parmotrematis</name>
    <dbReference type="NCBI Taxonomy" id="2873249"/>
    <lineage>
        <taxon>Bacteria</taxon>
        <taxon>Bacillati</taxon>
        <taxon>Actinomycetota</taxon>
        <taxon>Actinomycetes</taxon>
        <taxon>Kitasatosporales</taxon>
        <taxon>Streptomycetaceae</taxon>
        <taxon>Streptantibioticus</taxon>
    </lineage>
</organism>
<proteinExistence type="predicted"/>
<accession>A0ABS7QNN6</accession>
<dbReference type="Gene3D" id="1.20.140.160">
    <property type="match status" value="1"/>
</dbReference>